<evidence type="ECO:0000256" key="2">
    <source>
        <dbReference type="ARBA" id="ARBA00003690"/>
    </source>
</evidence>
<keyword evidence="13" id="KW-0472">Membrane</keyword>
<evidence type="ECO:0000256" key="13">
    <source>
        <dbReference type="ARBA" id="ARBA00023136"/>
    </source>
</evidence>
<evidence type="ECO:0000256" key="11">
    <source>
        <dbReference type="ARBA" id="ARBA00023004"/>
    </source>
</evidence>
<evidence type="ECO:0008006" key="18">
    <source>
        <dbReference type="Google" id="ProtNLM"/>
    </source>
</evidence>
<evidence type="ECO:0000256" key="12">
    <source>
        <dbReference type="ARBA" id="ARBA00023033"/>
    </source>
</evidence>
<dbReference type="GO" id="GO:0005789">
    <property type="term" value="C:endoplasmic reticulum membrane"/>
    <property type="evidence" value="ECO:0007669"/>
    <property type="project" value="UniProtKB-SubCell"/>
</dbReference>
<dbReference type="PRINTS" id="PR00463">
    <property type="entry name" value="EP450I"/>
</dbReference>
<evidence type="ECO:0000256" key="6">
    <source>
        <dbReference type="ARBA" id="ARBA00022617"/>
    </source>
</evidence>
<evidence type="ECO:0000256" key="8">
    <source>
        <dbReference type="ARBA" id="ARBA00022824"/>
    </source>
</evidence>
<dbReference type="Proteomes" id="UP000410492">
    <property type="component" value="Unassembled WGS sequence"/>
</dbReference>
<sequence length="437" mass="50039">MIHFTFPRKYDAPVVGFYRMLTPCLIIKDMELVKSITVKDFSSFYANEFYVSIESDAAFGGNPFAINGDEWKQKRSHITGSFTAGKIKAMFSNLEAGAQSMSRYLKKLTEAGPKVLEAKEICSVYTLETVLSCAYGVEAHVFDKPNSHFFEMGQKLYYSQYLGTFKFFLSIIFPKISKYIDVRFTNEQTEAQLFDMIRTSLEHREKSHTDAKDFMSTIASLRPKYNEKELLALATAFYLDGQETTGLVMGHLLYELAANPEAQKKLRNEVNDYFGKDGGQVTYESLQEMPYLDACFKENLRLHSILHYLPRVCTKDYTYTFPDGSRPPLVIEKGTPVMIPIFGIHYDPKYYEDPYKFKPERFLDSDIKQPLMGFGEGPRACLGRRFGIAQVKAGVAYLIKDFEVSVNQKTKLPLRTDAWDFLVVSTDGVWLDFKKLS</sequence>
<comment type="function">
    <text evidence="2">May be involved in the metabolism of insect hormones and in the breakdown of synthetic insecticides.</text>
</comment>
<dbReference type="PRINTS" id="PR00385">
    <property type="entry name" value="P450"/>
</dbReference>
<evidence type="ECO:0000256" key="7">
    <source>
        <dbReference type="ARBA" id="ARBA00022723"/>
    </source>
</evidence>
<dbReference type="CDD" id="cd11056">
    <property type="entry name" value="CYP6-like"/>
    <property type="match status" value="1"/>
</dbReference>
<dbReference type="Gene3D" id="1.10.630.10">
    <property type="entry name" value="Cytochrome P450"/>
    <property type="match status" value="1"/>
</dbReference>
<evidence type="ECO:0000256" key="5">
    <source>
        <dbReference type="ARBA" id="ARBA00010617"/>
    </source>
</evidence>
<evidence type="ECO:0000256" key="9">
    <source>
        <dbReference type="ARBA" id="ARBA00022848"/>
    </source>
</evidence>
<dbReference type="PROSITE" id="PS00086">
    <property type="entry name" value="CYTOCHROME_P450"/>
    <property type="match status" value="1"/>
</dbReference>
<dbReference type="GO" id="GO:0004497">
    <property type="term" value="F:monooxygenase activity"/>
    <property type="evidence" value="ECO:0007669"/>
    <property type="project" value="UniProtKB-KW"/>
</dbReference>
<dbReference type="Pfam" id="PF00067">
    <property type="entry name" value="p450"/>
    <property type="match status" value="1"/>
</dbReference>
<dbReference type="PANTHER" id="PTHR24292">
    <property type="entry name" value="CYTOCHROME P450"/>
    <property type="match status" value="1"/>
</dbReference>
<dbReference type="GO" id="GO:0020037">
    <property type="term" value="F:heme binding"/>
    <property type="evidence" value="ECO:0007669"/>
    <property type="project" value="InterPro"/>
</dbReference>
<evidence type="ECO:0000256" key="15">
    <source>
        <dbReference type="RuleBase" id="RU000461"/>
    </source>
</evidence>
<dbReference type="InterPro" id="IPR001128">
    <property type="entry name" value="Cyt_P450"/>
</dbReference>
<reference evidence="16 17" key="1">
    <citation type="submission" date="2019-01" db="EMBL/GenBank/DDBJ databases">
        <authorList>
            <person name="Sayadi A."/>
        </authorList>
    </citation>
    <scope>NUCLEOTIDE SEQUENCE [LARGE SCALE GENOMIC DNA]</scope>
</reference>
<proteinExistence type="inferred from homology"/>
<accession>A0A653DSL2</accession>
<dbReference type="InterPro" id="IPR002401">
    <property type="entry name" value="Cyt_P450_E_grp-I"/>
</dbReference>
<keyword evidence="10 15" id="KW-0560">Oxidoreductase</keyword>
<dbReference type="SUPFAM" id="SSF48264">
    <property type="entry name" value="Cytochrome P450"/>
    <property type="match status" value="1"/>
</dbReference>
<comment type="cofactor">
    <cofactor evidence="1 14">
        <name>heme</name>
        <dbReference type="ChEBI" id="CHEBI:30413"/>
    </cofactor>
</comment>
<comment type="similarity">
    <text evidence="5 15">Belongs to the cytochrome P450 family.</text>
</comment>
<gene>
    <name evidence="16" type="ORF">CALMAC_LOCUS20080</name>
</gene>
<dbReference type="OrthoDB" id="2789670at2759"/>
<evidence type="ECO:0000256" key="4">
    <source>
        <dbReference type="ARBA" id="ARBA00004406"/>
    </source>
</evidence>
<protein>
    <recommendedName>
        <fullName evidence="18">Cytochrome P450</fullName>
    </recommendedName>
</protein>
<dbReference type="InterPro" id="IPR017972">
    <property type="entry name" value="Cyt_P450_CS"/>
</dbReference>
<dbReference type="InterPro" id="IPR050476">
    <property type="entry name" value="Insect_CytP450_Detox"/>
</dbReference>
<dbReference type="GO" id="GO:0016705">
    <property type="term" value="F:oxidoreductase activity, acting on paired donors, with incorporation or reduction of molecular oxygen"/>
    <property type="evidence" value="ECO:0007669"/>
    <property type="project" value="InterPro"/>
</dbReference>
<keyword evidence="11 14" id="KW-0408">Iron</keyword>
<evidence type="ECO:0000313" key="16">
    <source>
        <dbReference type="EMBL" id="VEN63184.1"/>
    </source>
</evidence>
<organism evidence="16 17">
    <name type="scientific">Callosobruchus maculatus</name>
    <name type="common">Southern cowpea weevil</name>
    <name type="synonym">Pulse bruchid</name>
    <dbReference type="NCBI Taxonomy" id="64391"/>
    <lineage>
        <taxon>Eukaryota</taxon>
        <taxon>Metazoa</taxon>
        <taxon>Ecdysozoa</taxon>
        <taxon>Arthropoda</taxon>
        <taxon>Hexapoda</taxon>
        <taxon>Insecta</taxon>
        <taxon>Pterygota</taxon>
        <taxon>Neoptera</taxon>
        <taxon>Endopterygota</taxon>
        <taxon>Coleoptera</taxon>
        <taxon>Polyphaga</taxon>
        <taxon>Cucujiformia</taxon>
        <taxon>Chrysomeloidea</taxon>
        <taxon>Chrysomelidae</taxon>
        <taxon>Bruchinae</taxon>
        <taxon>Bruchini</taxon>
        <taxon>Callosobruchus</taxon>
    </lineage>
</organism>
<evidence type="ECO:0000256" key="3">
    <source>
        <dbReference type="ARBA" id="ARBA00004174"/>
    </source>
</evidence>
<evidence type="ECO:0000313" key="17">
    <source>
        <dbReference type="Proteomes" id="UP000410492"/>
    </source>
</evidence>
<dbReference type="GO" id="GO:0005506">
    <property type="term" value="F:iron ion binding"/>
    <property type="evidence" value="ECO:0007669"/>
    <property type="project" value="InterPro"/>
</dbReference>
<dbReference type="InterPro" id="IPR036396">
    <property type="entry name" value="Cyt_P450_sf"/>
</dbReference>
<keyword evidence="7 14" id="KW-0479">Metal-binding</keyword>
<evidence type="ECO:0000256" key="1">
    <source>
        <dbReference type="ARBA" id="ARBA00001971"/>
    </source>
</evidence>
<comment type="subcellular location">
    <subcellularLocation>
        <location evidence="4">Endoplasmic reticulum membrane</location>
        <topology evidence="4">Peripheral membrane protein</topology>
    </subcellularLocation>
    <subcellularLocation>
        <location evidence="3">Microsome membrane</location>
        <topology evidence="3">Peripheral membrane protein</topology>
    </subcellularLocation>
</comment>
<keyword evidence="9" id="KW-0492">Microsome</keyword>
<evidence type="ECO:0000256" key="10">
    <source>
        <dbReference type="ARBA" id="ARBA00023002"/>
    </source>
</evidence>
<feature type="binding site" description="axial binding residue" evidence="14">
    <location>
        <position position="381"/>
    </location>
    <ligand>
        <name>heme</name>
        <dbReference type="ChEBI" id="CHEBI:30413"/>
    </ligand>
    <ligandPart>
        <name>Fe</name>
        <dbReference type="ChEBI" id="CHEBI:18248"/>
    </ligandPart>
</feature>
<keyword evidence="17" id="KW-1185">Reference proteome</keyword>
<dbReference type="PANTHER" id="PTHR24292:SF84">
    <property type="entry name" value="CYTOCHROME P450 28A5-RELATED"/>
    <property type="match status" value="1"/>
</dbReference>
<keyword evidence="6 14" id="KW-0349">Heme</keyword>
<keyword evidence="12 15" id="KW-0503">Monooxygenase</keyword>
<evidence type="ECO:0000256" key="14">
    <source>
        <dbReference type="PIRSR" id="PIRSR602401-1"/>
    </source>
</evidence>
<name>A0A653DSL2_CALMS</name>
<dbReference type="FunFam" id="1.10.630.10:FF:000182">
    <property type="entry name" value="Cytochrome P450 3A4"/>
    <property type="match status" value="1"/>
</dbReference>
<dbReference type="AlphaFoldDB" id="A0A653DSL2"/>
<dbReference type="EMBL" id="CAACVG010014442">
    <property type="protein sequence ID" value="VEN63184.1"/>
    <property type="molecule type" value="Genomic_DNA"/>
</dbReference>
<keyword evidence="8" id="KW-0256">Endoplasmic reticulum</keyword>